<evidence type="ECO:0000313" key="2">
    <source>
        <dbReference type="Proteomes" id="UP001199631"/>
    </source>
</evidence>
<dbReference type="AlphaFoldDB" id="A0AAW5B3V9"/>
<organism evidence="1 2">
    <name type="scientific">Oceanobacillus jordanicus</name>
    <dbReference type="NCBI Taxonomy" id="2867266"/>
    <lineage>
        <taxon>Bacteria</taxon>
        <taxon>Bacillati</taxon>
        <taxon>Bacillota</taxon>
        <taxon>Bacilli</taxon>
        <taxon>Bacillales</taxon>
        <taxon>Bacillaceae</taxon>
        <taxon>Oceanobacillus</taxon>
    </lineage>
</organism>
<keyword evidence="2" id="KW-1185">Reference proteome</keyword>
<proteinExistence type="predicted"/>
<dbReference type="Proteomes" id="UP001199631">
    <property type="component" value="Unassembled WGS sequence"/>
</dbReference>
<accession>A0AAW5B3V9</accession>
<dbReference type="EMBL" id="JAIFZM010000002">
    <property type="protein sequence ID" value="MCG3418233.1"/>
    <property type="molecule type" value="Genomic_DNA"/>
</dbReference>
<reference evidence="1 2" key="1">
    <citation type="journal article" date="2022" name="Evol. Bioinform. Online">
        <title>Draft Genome Sequence of Oceanobacillus jordanicus Strain GSFE11, a Halotolerant Plant Growth-Promoting Bacterial Endophyte Isolated From the Jordan Valley.</title>
        <authorList>
            <person name="Alhindi T."/>
            <person name="Albdaiwi R."/>
        </authorList>
    </citation>
    <scope>NUCLEOTIDE SEQUENCE [LARGE SCALE GENOMIC DNA]</scope>
    <source>
        <strain evidence="1 2">GSFE11</strain>
    </source>
</reference>
<sequence length="498" mass="58523">MNNSGKLLSELIENYGIRLGPLNNDEDFFLELVKVSHIAIRGEETNDLFINVNLLLEYALRKEHSRLTLTLTETLLAMQLHTRIKITENAAVTRQLGCVFSIQYSQHKVEIYYNVLRLMTTSTNERGIENIKTVLGPLLHKFDANIYECFHLPLSLELLHTYLVIDRHAFSSLLSDILMDWNLYDDQIDPIMFEKLLWYAFISDNKRILKEQVTKYDSFIKADRWGIKCYRFVRQNLSRSDQLEKLRTSPVLNQLLNRSSYTSIEKEAFLNKIYAKIHEKESKLNMVQELPHKQITRSITRLSSYNLPPDVKLQDIHHKKIIHLAVFESKEMKRISKTIQVEVLTDVNEKEFYVNKATLKAIKGKVGSAYIYVVDYSKEKKREKIEEEKLFKWPSTEISGVGYEEENNSTGLNEKSALRKMGYQITNMTRQKRWEILQHAVPKLGLKKVAYIIASNVKLRKGQKNGLQKFSYSISEWEYDLDKLKSRYYKKEFIWPRT</sequence>
<dbReference type="RefSeq" id="WP_238018316.1">
    <property type="nucleotide sequence ID" value="NZ_JAIFZM010000002.1"/>
</dbReference>
<protein>
    <submittedName>
        <fullName evidence="1">Uncharacterized protein</fullName>
    </submittedName>
</protein>
<name>A0AAW5B3V9_9BACI</name>
<evidence type="ECO:0000313" key="1">
    <source>
        <dbReference type="EMBL" id="MCG3418233.1"/>
    </source>
</evidence>
<comment type="caution">
    <text evidence="1">The sequence shown here is derived from an EMBL/GenBank/DDBJ whole genome shotgun (WGS) entry which is preliminary data.</text>
</comment>
<gene>
    <name evidence="1" type="ORF">K3T81_03630</name>
</gene>